<protein>
    <submittedName>
        <fullName evidence="1">Uncharacterized protein</fullName>
    </submittedName>
</protein>
<dbReference type="Proteomes" id="UP001067708">
    <property type="component" value="Unassembled WGS sequence"/>
</dbReference>
<proteinExistence type="predicted"/>
<dbReference type="EMBL" id="JAPTNG010000007">
    <property type="protein sequence ID" value="MCZ0831384.1"/>
    <property type="molecule type" value="Genomic_DNA"/>
</dbReference>
<comment type="caution">
    <text evidence="1">The sequence shown here is derived from an EMBL/GenBank/DDBJ whole genome shotgun (WGS) entry which is preliminary data.</text>
</comment>
<evidence type="ECO:0000313" key="2">
    <source>
        <dbReference type="Proteomes" id="UP001067708"/>
    </source>
</evidence>
<keyword evidence="2" id="KW-1185">Reference proteome</keyword>
<name>A0ABT4HX61_9BACL</name>
<reference evidence="1" key="1">
    <citation type="submission" date="2022-09" db="EMBL/GenBank/DDBJ databases">
        <title>Genome analysis and characterization of larvicidal activity of Brevibacillus strains.</title>
        <authorList>
            <person name="Patrusheva E.V."/>
            <person name="Izotova A.O."/>
            <person name="Toshchakov S.V."/>
            <person name="Sineoky S.P."/>
        </authorList>
    </citation>
    <scope>NUCLEOTIDE SEQUENCE</scope>
    <source>
        <strain evidence="1">VKPM_B-13244</strain>
    </source>
</reference>
<accession>A0ABT4HX61</accession>
<gene>
    <name evidence="1" type="ORF">O0535_11510</name>
</gene>
<sequence>METIFANREMILLLDNLCKQITSSFGRDTYFMGLAFRFKKGIVMTDIYLNSQQKAEYTIEFVSFIEHEPPVYVIVKSKEELYRVIQELAM</sequence>
<organism evidence="1 2">
    <name type="scientific">Brevibacillus halotolerans</name>
    <dbReference type="NCBI Taxonomy" id="1507437"/>
    <lineage>
        <taxon>Bacteria</taxon>
        <taxon>Bacillati</taxon>
        <taxon>Bacillota</taxon>
        <taxon>Bacilli</taxon>
        <taxon>Bacillales</taxon>
        <taxon>Paenibacillaceae</taxon>
        <taxon>Brevibacillus</taxon>
    </lineage>
</organism>
<evidence type="ECO:0000313" key="1">
    <source>
        <dbReference type="EMBL" id="MCZ0831384.1"/>
    </source>
</evidence>